<keyword evidence="5" id="KW-1185">Reference proteome</keyword>
<sequence>MGRYCSPRTILLSSQKTEAPLPKTCGGHYGARSVENTHLHPRPGIAAGDEIVEFGPFRLHMAGRLLQRNGVAVKVGSRSLDILIALVERAGDVLSRRELIARAWAGLVVDETNLRVNIASLRKCLGDGEGGARYVVNLPGRGYCFVAPVTRVPSQSPSRELGATRPPVSAAEHSLPERLGRLIGRDVSVQVLVELLAKHRFVSIIGPGGMGKTTVAISVAHTLIDAFGGAVYYVDLASVTDASVVPTAIASVLGLKVQVQDPKPSILAFLGARRALLVLDNCEHLIDETAALGEWLYKSTPQTHLLATSRELLRVEGEHVHILPPLDVPPIGDGMTASAALQFPAVQLFMDRVTASGVQELLTDETAPLAVEICRKMDGIALAIEWAAGRVRSHGLLGTAELIDSRFNLLWQGRRSAPPRHQTLQAMLDWSYNLLSERERSVLYRSSVFVGPFPLAAAQRIAADAALTEVEAATAITSLIDKSLLSPSTFNGSSYLRLLDTTRTYASVKLADSGELDTVSRKLANYLIEQLDQSSGREIDRRAADRDVMLVGNIRTALVWAFSDAGDGELGVRLAVLAAPLFLDLSLLDECHRWCQAALFQLDPNDSSEAHLILQEALAISALLTRGSRDEVRNSIERALCLARTLNDHERELGLLAGMHIFMIEVSNSRAAVEVSLRSIELARKVDSPAGIVMSEWMLGCAYLLAGDQPGAIRHIEEGFKHAAARGVTKIDMYGYGHRTRALIVLARALWLSGASDRAAQVAHQAVKEAGQNEQPVNVSVAELLYASTVFLWRGDVKESETLLNRLIQYVSRYSFGPYVAWGMTLAGEVALIRREFQTAVNKFREALGILHGEGRILLTAMLSRSMSEALLECGEILEAEAMISAALERAEAGHESYDRPELLRTRAQIGLASGRLDARAAQAMLRHSIALANNQGALSLELRSAMALGAMLTSEGKTDEAYAIVSQVYDRFTEGYETRDLKNARQLIEAWRPAARADHASD</sequence>
<dbReference type="GO" id="GO:0000160">
    <property type="term" value="P:phosphorelay signal transduction system"/>
    <property type="evidence" value="ECO:0007669"/>
    <property type="project" value="InterPro"/>
</dbReference>
<name>A0A410GAB6_9BURK</name>
<dbReference type="InterPro" id="IPR027417">
    <property type="entry name" value="P-loop_NTPase"/>
</dbReference>
<dbReference type="GO" id="GO:0003677">
    <property type="term" value="F:DNA binding"/>
    <property type="evidence" value="ECO:0007669"/>
    <property type="project" value="UniProtKB-UniRule"/>
</dbReference>
<accession>A0A410GAB6</accession>
<protein>
    <submittedName>
        <fullName evidence="4">Transcriptional regulator</fullName>
    </submittedName>
</protein>
<dbReference type="InterPro" id="IPR036388">
    <property type="entry name" value="WH-like_DNA-bd_sf"/>
</dbReference>
<dbReference type="GO" id="GO:0006355">
    <property type="term" value="P:regulation of DNA-templated transcription"/>
    <property type="evidence" value="ECO:0007669"/>
    <property type="project" value="InterPro"/>
</dbReference>
<dbReference type="InterPro" id="IPR001867">
    <property type="entry name" value="OmpR/PhoB-type_DNA-bd"/>
</dbReference>
<dbReference type="SUPFAM" id="SSF46894">
    <property type="entry name" value="C-terminal effector domain of the bipartite response regulators"/>
    <property type="match status" value="1"/>
</dbReference>
<evidence type="ECO:0000313" key="4">
    <source>
        <dbReference type="EMBL" id="QAA93207.1"/>
    </source>
</evidence>
<feature type="domain" description="OmpR/PhoB-type" evidence="3">
    <location>
        <begin position="49"/>
        <end position="147"/>
    </location>
</feature>
<dbReference type="Gene3D" id="1.25.40.10">
    <property type="entry name" value="Tetratricopeptide repeat domain"/>
    <property type="match status" value="2"/>
</dbReference>
<dbReference type="Proteomes" id="UP000283474">
    <property type="component" value="Chromosome"/>
</dbReference>
<dbReference type="InterPro" id="IPR011990">
    <property type="entry name" value="TPR-like_helical_dom_sf"/>
</dbReference>
<dbReference type="SUPFAM" id="SSF52540">
    <property type="entry name" value="P-loop containing nucleoside triphosphate hydrolases"/>
    <property type="match status" value="1"/>
</dbReference>
<evidence type="ECO:0000313" key="5">
    <source>
        <dbReference type="Proteomes" id="UP000283474"/>
    </source>
</evidence>
<proteinExistence type="predicted"/>
<gene>
    <name evidence="4" type="ORF">CKA81_04675</name>
</gene>
<feature type="DNA-binding region" description="OmpR/PhoB-type" evidence="2">
    <location>
        <begin position="49"/>
        <end position="147"/>
    </location>
</feature>
<dbReference type="EMBL" id="CP022987">
    <property type="protein sequence ID" value="QAA93207.1"/>
    <property type="molecule type" value="Genomic_DNA"/>
</dbReference>
<evidence type="ECO:0000256" key="2">
    <source>
        <dbReference type="PROSITE-ProRule" id="PRU01091"/>
    </source>
</evidence>
<dbReference type="OrthoDB" id="9811542at2"/>
<keyword evidence="1 2" id="KW-0238">DNA-binding</keyword>
<organism evidence="4 5">
    <name type="scientific">Pollutimonas thiosulfatoxidans</name>
    <dbReference type="NCBI Taxonomy" id="2028345"/>
    <lineage>
        <taxon>Bacteria</taxon>
        <taxon>Pseudomonadati</taxon>
        <taxon>Pseudomonadota</taxon>
        <taxon>Betaproteobacteria</taxon>
        <taxon>Burkholderiales</taxon>
        <taxon>Alcaligenaceae</taxon>
        <taxon>Pollutimonas</taxon>
    </lineage>
</organism>
<dbReference type="PANTHER" id="PTHR47691:SF3">
    <property type="entry name" value="HTH-TYPE TRANSCRIPTIONAL REGULATOR RV0890C-RELATED"/>
    <property type="match status" value="1"/>
</dbReference>
<reference evidence="4 5" key="1">
    <citation type="submission" date="2017-08" db="EMBL/GenBank/DDBJ databases">
        <authorList>
            <person name="Park S.-J."/>
            <person name="Kim H."/>
        </authorList>
    </citation>
    <scope>NUCLEOTIDE SEQUENCE [LARGE SCALE GENOMIC DNA]</scope>
    <source>
        <strain evidence="5">ye3</strain>
    </source>
</reference>
<dbReference type="Gene3D" id="1.10.10.10">
    <property type="entry name" value="Winged helix-like DNA-binding domain superfamily/Winged helix DNA-binding domain"/>
    <property type="match status" value="1"/>
</dbReference>
<dbReference type="SUPFAM" id="SSF48452">
    <property type="entry name" value="TPR-like"/>
    <property type="match status" value="1"/>
</dbReference>
<dbReference type="PANTHER" id="PTHR47691">
    <property type="entry name" value="REGULATOR-RELATED"/>
    <property type="match status" value="1"/>
</dbReference>
<evidence type="ECO:0000259" key="3">
    <source>
        <dbReference type="PROSITE" id="PS51755"/>
    </source>
</evidence>
<dbReference type="Gene3D" id="3.40.50.300">
    <property type="entry name" value="P-loop containing nucleotide triphosphate hydrolases"/>
    <property type="match status" value="1"/>
</dbReference>
<dbReference type="InterPro" id="IPR016032">
    <property type="entry name" value="Sig_transdc_resp-reg_C-effctor"/>
</dbReference>
<dbReference type="PROSITE" id="PS51755">
    <property type="entry name" value="OMPR_PHOB"/>
    <property type="match status" value="1"/>
</dbReference>
<dbReference type="Pfam" id="PF00486">
    <property type="entry name" value="Trans_reg_C"/>
    <property type="match status" value="1"/>
</dbReference>
<evidence type="ECO:0000256" key="1">
    <source>
        <dbReference type="ARBA" id="ARBA00023125"/>
    </source>
</evidence>
<dbReference type="AlphaFoldDB" id="A0A410GAB6"/>
<dbReference type="KEGG" id="pus:CKA81_04675"/>
<dbReference type="SMART" id="SM00862">
    <property type="entry name" value="Trans_reg_C"/>
    <property type="match status" value="1"/>
</dbReference>
<dbReference type="InterPro" id="IPR003593">
    <property type="entry name" value="AAA+_ATPase"/>
</dbReference>
<dbReference type="SMART" id="SM00382">
    <property type="entry name" value="AAA"/>
    <property type="match status" value="1"/>
</dbReference>
<dbReference type="CDD" id="cd00383">
    <property type="entry name" value="trans_reg_C"/>
    <property type="match status" value="1"/>
</dbReference>